<dbReference type="EMBL" id="JAFLNA010000008">
    <property type="protein sequence ID" value="MBO0132373.1"/>
    <property type="molecule type" value="Genomic_DNA"/>
</dbReference>
<comment type="caution">
    <text evidence="1">The sequence shown here is derived from an EMBL/GenBank/DDBJ whole genome shotgun (WGS) entry which is preliminary data.</text>
</comment>
<keyword evidence="2" id="KW-1185">Reference proteome</keyword>
<reference evidence="1 2" key="1">
    <citation type="submission" date="2021-03" db="EMBL/GenBank/DDBJ databases">
        <title>Whole genome sequence of Agrobacterium sp. strain Rnr.</title>
        <authorList>
            <person name="Mafakheri H."/>
            <person name="Taghavi S.M."/>
            <person name="Nemanja K."/>
            <person name="Osdaghi E."/>
        </authorList>
    </citation>
    <scope>NUCLEOTIDE SEQUENCE [LARGE SCALE GENOMIC DNA]</scope>
    <source>
        <strain evidence="1 2">Rnr</strain>
    </source>
</reference>
<proteinExistence type="predicted"/>
<dbReference type="RefSeq" id="WP_207134780.1">
    <property type="nucleotide sequence ID" value="NZ_JAFLNA010000008.1"/>
</dbReference>
<organism evidence="1 2">
    <name type="scientific">Agrobacterium burrii</name>
    <dbReference type="NCBI Taxonomy" id="2815339"/>
    <lineage>
        <taxon>Bacteria</taxon>
        <taxon>Pseudomonadati</taxon>
        <taxon>Pseudomonadota</taxon>
        <taxon>Alphaproteobacteria</taxon>
        <taxon>Hyphomicrobiales</taxon>
        <taxon>Rhizobiaceae</taxon>
        <taxon>Rhizobium/Agrobacterium group</taxon>
        <taxon>Agrobacterium</taxon>
        <taxon>Agrobacterium tumefaciens complex</taxon>
    </lineage>
</organism>
<dbReference type="Proteomes" id="UP000664699">
    <property type="component" value="Unassembled WGS sequence"/>
</dbReference>
<protein>
    <submittedName>
        <fullName evidence="1">Uncharacterized protein</fullName>
    </submittedName>
</protein>
<accession>A0ABS3EL90</accession>
<evidence type="ECO:0000313" key="1">
    <source>
        <dbReference type="EMBL" id="MBO0132373.1"/>
    </source>
</evidence>
<gene>
    <name evidence="1" type="ORF">JZX89_16690</name>
</gene>
<evidence type="ECO:0000313" key="2">
    <source>
        <dbReference type="Proteomes" id="UP000664699"/>
    </source>
</evidence>
<sequence length="122" mass="13124">MTAKTAANTNRSMAAHDIRIAGFGPVAAAASDFHGGRVLATFTAHIKAMDATFIDLTLSHHDMNKFMVTVTAKTRMSQPMPITPGGSMERALAEAAGKAWNRLSVEDICYLRQLYASRAKVA</sequence>
<name>A0ABS3EL90_9HYPH</name>